<comment type="caution">
    <text evidence="1">The sequence shown here is derived from an EMBL/GenBank/DDBJ whole genome shotgun (WGS) entry which is preliminary data.</text>
</comment>
<accession>A0ABN2DEK5</accession>
<evidence type="ECO:0000313" key="1">
    <source>
        <dbReference type="EMBL" id="GAA1575839.1"/>
    </source>
</evidence>
<keyword evidence="2" id="KW-1185">Reference proteome</keyword>
<name>A0ABN2DEK5_9ACTN</name>
<dbReference type="Proteomes" id="UP001501705">
    <property type="component" value="Unassembled WGS sequence"/>
</dbReference>
<organism evidence="1 2">
    <name type="scientific">Kribbella hippodromi</name>
    <dbReference type="NCBI Taxonomy" id="434347"/>
    <lineage>
        <taxon>Bacteria</taxon>
        <taxon>Bacillati</taxon>
        <taxon>Actinomycetota</taxon>
        <taxon>Actinomycetes</taxon>
        <taxon>Propionibacteriales</taxon>
        <taxon>Kribbellaceae</taxon>
        <taxon>Kribbella</taxon>
    </lineage>
</organism>
<gene>
    <name evidence="1" type="ORF">GCM10009804_35760</name>
</gene>
<reference evidence="1 2" key="1">
    <citation type="journal article" date="2019" name="Int. J. Syst. Evol. Microbiol.">
        <title>The Global Catalogue of Microorganisms (GCM) 10K type strain sequencing project: providing services to taxonomists for standard genome sequencing and annotation.</title>
        <authorList>
            <consortium name="The Broad Institute Genomics Platform"/>
            <consortium name="The Broad Institute Genome Sequencing Center for Infectious Disease"/>
            <person name="Wu L."/>
            <person name="Ma J."/>
        </authorList>
    </citation>
    <scope>NUCLEOTIDE SEQUENCE [LARGE SCALE GENOMIC DNA]</scope>
    <source>
        <strain evidence="1 2">JCM 15572</strain>
    </source>
</reference>
<sequence>MSAGPVGWAVRAGCGRVLVGWVWLGLAGDRVTGVVGSARSAAQPLGANEDATILRTMIPSTEVAP</sequence>
<evidence type="ECO:0000313" key="2">
    <source>
        <dbReference type="Proteomes" id="UP001501705"/>
    </source>
</evidence>
<proteinExistence type="predicted"/>
<dbReference type="EMBL" id="BAAAPH010000010">
    <property type="protein sequence ID" value="GAA1575839.1"/>
    <property type="molecule type" value="Genomic_DNA"/>
</dbReference>
<protein>
    <submittedName>
        <fullName evidence="1">Uncharacterized protein</fullName>
    </submittedName>
</protein>